<evidence type="ECO:0000256" key="1">
    <source>
        <dbReference type="SAM" id="MobiDB-lite"/>
    </source>
</evidence>
<reference evidence="2 3" key="1">
    <citation type="submission" date="2017-03" db="EMBL/GenBank/DDBJ databases">
        <title>Genomes of endolithic fungi from Antarctica.</title>
        <authorList>
            <person name="Coleine C."/>
            <person name="Masonjones S."/>
            <person name="Stajich J.E."/>
        </authorList>
    </citation>
    <scope>NUCLEOTIDE SEQUENCE [LARGE SCALE GENOMIC DNA]</scope>
    <source>
        <strain evidence="2 3">CCFEE 6315</strain>
    </source>
</reference>
<feature type="region of interest" description="Disordered" evidence="1">
    <location>
        <begin position="202"/>
        <end position="256"/>
    </location>
</feature>
<feature type="compositionally biased region" description="Polar residues" evidence="1">
    <location>
        <begin position="234"/>
        <end position="250"/>
    </location>
</feature>
<keyword evidence="3" id="KW-1185">Reference proteome</keyword>
<evidence type="ECO:0000313" key="2">
    <source>
        <dbReference type="EMBL" id="TKA28692.1"/>
    </source>
</evidence>
<accession>A0A4U0U2I0</accession>
<dbReference type="Proteomes" id="UP000308549">
    <property type="component" value="Unassembled WGS sequence"/>
</dbReference>
<feature type="compositionally biased region" description="Low complexity" evidence="1">
    <location>
        <begin position="317"/>
        <end position="326"/>
    </location>
</feature>
<name>A0A4U0U2I0_9PEZI</name>
<feature type="region of interest" description="Disordered" evidence="1">
    <location>
        <begin position="116"/>
        <end position="137"/>
    </location>
</feature>
<protein>
    <submittedName>
        <fullName evidence="2">Uncharacterized protein</fullName>
    </submittedName>
</protein>
<evidence type="ECO:0000313" key="3">
    <source>
        <dbReference type="Proteomes" id="UP000308549"/>
    </source>
</evidence>
<feature type="region of interest" description="Disordered" evidence="1">
    <location>
        <begin position="275"/>
        <end position="388"/>
    </location>
</feature>
<gene>
    <name evidence="2" type="ORF">B0A50_03019</name>
</gene>
<organism evidence="2 3">
    <name type="scientific">Salinomyces thailandicus</name>
    <dbReference type="NCBI Taxonomy" id="706561"/>
    <lineage>
        <taxon>Eukaryota</taxon>
        <taxon>Fungi</taxon>
        <taxon>Dikarya</taxon>
        <taxon>Ascomycota</taxon>
        <taxon>Pezizomycotina</taxon>
        <taxon>Dothideomycetes</taxon>
        <taxon>Dothideomycetidae</taxon>
        <taxon>Mycosphaerellales</taxon>
        <taxon>Teratosphaeriaceae</taxon>
        <taxon>Salinomyces</taxon>
    </lineage>
</organism>
<dbReference type="EMBL" id="NAJL01000017">
    <property type="protein sequence ID" value="TKA28692.1"/>
    <property type="molecule type" value="Genomic_DNA"/>
</dbReference>
<comment type="caution">
    <text evidence="2">The sequence shown here is derived from an EMBL/GenBank/DDBJ whole genome shotgun (WGS) entry which is preliminary data.</text>
</comment>
<sequence length="388" mass="41354">MYDCSPLLEAVVGSGLAGRLKARSFHEDVRRAGIAQAHRAQIAAFQTTSRKVMRLPDPTLPPSISVTPPQADNGSATLFSGPQPTHRFRHKVYYEMDLPKSTESKASLAASQLRGGFMLPSTPEKTRLPADSWKPASTCSRPCGSFDTTGERHQRNLSFDTTISKGTPTSSESVKSRVRRKLYDLEPSTTVAPDGCIIQRGWVSPVSSRPTSTKSSPTRKAGDNSQWPMPPLKTSKSLSGDMSSKPSSGFGNPPRLRFQPQLILADAADAENAIASDDDDEDPKVAAQHELACKARPAALRPSKQLSPPVRGILKNSSSSSAGAPPSWQPVKSTAGAVTPKVEAAKAALPSRPAHFAKQPREPLPLATRGTSGAGRGRRVPKGSGLRA</sequence>
<dbReference type="AlphaFoldDB" id="A0A4U0U2I0"/>
<proteinExistence type="predicted"/>
<feature type="compositionally biased region" description="Low complexity" evidence="1">
    <location>
        <begin position="203"/>
        <end position="219"/>
    </location>
</feature>
<dbReference type="OrthoDB" id="3911565at2759"/>